<evidence type="ECO:0000313" key="2">
    <source>
        <dbReference type="EMBL" id="KAK8040831.1"/>
    </source>
</evidence>
<accession>A0ABR1T2L7</accession>
<reference evidence="2 3" key="1">
    <citation type="submission" date="2023-01" db="EMBL/GenBank/DDBJ databases">
        <title>Analysis of 21 Apiospora genomes using comparative genomics revels a genus with tremendous synthesis potential of carbohydrate active enzymes and secondary metabolites.</title>
        <authorList>
            <person name="Sorensen T."/>
        </authorList>
    </citation>
    <scope>NUCLEOTIDE SEQUENCE [LARGE SCALE GENOMIC DNA]</scope>
    <source>
        <strain evidence="2 3">CBS 135458</strain>
    </source>
</reference>
<protein>
    <submittedName>
        <fullName evidence="2">Uncharacterized protein</fullName>
    </submittedName>
</protein>
<feature type="region of interest" description="Disordered" evidence="1">
    <location>
        <begin position="550"/>
        <end position="641"/>
    </location>
</feature>
<sequence>MPPRGTYRSGRRPSRGGRQGQQRNRNPNDNNDGVQNSAACQAVAQPQKPGQYYGYPPYPHGYGPYGHPYDGGYGYGYAQPPWGYGQPPPPAMQENPNGQALVFAPPPPPAMQMHPYGQAPAYAHSPQSAAEVTNPYKDTDPRYAEWEQNRPFSFGQGQSTGSKPALSKTKPKTAKNKPRADRDDIGDYDMNKLPAASPPELCRGPLDPIGRLPGCTFCGSQKHIIDVCTRLKQQRERSQWILYLAWKSRQGLAPLRILQDYSGEVAGDDVKRPVLNPVLAKVWEREVVCLDQAAKRDPYWKRFEWNINTTMPLGNVEVDLLPVGPTIPPNVVNKGPPSWYQAYRKDPMPDHGYFAVDPLDKYHKYDERWVVFENSERVPADTEKSCAKSFPMFQDSVLTSVVVKAEKRRDRDDDQEMPDRQDLAAKKHLFSRAPVTTSVTHQTRWHVTKTVANAATPDFVLLVIFWRDGFEWAVDRLVRDQINANQCKSELQDLFLSRYIEMGELDEDFKVSMSLLQALVTRTFKLIALDEDRIVQEMKPRLVEQAEKAIAKKGKKDQEPPRPAEEQLFKYETSPENEDSHTEGNPSKDEKPDVVEEAGETAQPAATNESPEASGAPTSTEDTSGDTQREGGEDSNEAVNT</sequence>
<proteinExistence type="predicted"/>
<dbReference type="Proteomes" id="UP001480595">
    <property type="component" value="Unassembled WGS sequence"/>
</dbReference>
<name>A0ABR1T2L7_9PEZI</name>
<feature type="compositionally biased region" description="Basic and acidic residues" evidence="1">
    <location>
        <begin position="578"/>
        <end position="594"/>
    </location>
</feature>
<gene>
    <name evidence="2" type="ORF">PG994_013838</name>
</gene>
<dbReference type="EMBL" id="JAQQWL010000015">
    <property type="protein sequence ID" value="KAK8040831.1"/>
    <property type="molecule type" value="Genomic_DNA"/>
</dbReference>
<feature type="compositionally biased region" description="Low complexity" evidence="1">
    <location>
        <begin position="45"/>
        <end position="61"/>
    </location>
</feature>
<feature type="region of interest" description="Disordered" evidence="1">
    <location>
        <begin position="120"/>
        <end position="189"/>
    </location>
</feature>
<organism evidence="2 3">
    <name type="scientific">Apiospora phragmitis</name>
    <dbReference type="NCBI Taxonomy" id="2905665"/>
    <lineage>
        <taxon>Eukaryota</taxon>
        <taxon>Fungi</taxon>
        <taxon>Dikarya</taxon>
        <taxon>Ascomycota</taxon>
        <taxon>Pezizomycotina</taxon>
        <taxon>Sordariomycetes</taxon>
        <taxon>Xylariomycetidae</taxon>
        <taxon>Amphisphaeriales</taxon>
        <taxon>Apiosporaceae</taxon>
        <taxon>Apiospora</taxon>
    </lineage>
</organism>
<evidence type="ECO:0000256" key="1">
    <source>
        <dbReference type="SAM" id="MobiDB-lite"/>
    </source>
</evidence>
<feature type="compositionally biased region" description="Basic and acidic residues" evidence="1">
    <location>
        <begin position="137"/>
        <end position="148"/>
    </location>
</feature>
<keyword evidence="3" id="KW-1185">Reference proteome</keyword>
<feature type="compositionally biased region" description="Low complexity" evidence="1">
    <location>
        <begin position="20"/>
        <end position="33"/>
    </location>
</feature>
<comment type="caution">
    <text evidence="2">The sequence shown here is derived from an EMBL/GenBank/DDBJ whole genome shotgun (WGS) entry which is preliminary data.</text>
</comment>
<dbReference type="RefSeq" id="XP_066708376.1">
    <property type="nucleotide sequence ID" value="XM_066865247.1"/>
</dbReference>
<evidence type="ECO:0000313" key="3">
    <source>
        <dbReference type="Proteomes" id="UP001480595"/>
    </source>
</evidence>
<feature type="compositionally biased region" description="Polar residues" evidence="1">
    <location>
        <begin position="604"/>
        <end position="626"/>
    </location>
</feature>
<dbReference type="GeneID" id="92098310"/>
<feature type="compositionally biased region" description="Basic and acidic residues" evidence="1">
    <location>
        <begin position="550"/>
        <end position="569"/>
    </location>
</feature>
<feature type="region of interest" description="Disordered" evidence="1">
    <location>
        <begin position="1"/>
        <end position="61"/>
    </location>
</feature>